<dbReference type="CDD" id="cd05753">
    <property type="entry name" value="Ig2_FcgammaR_like"/>
    <property type="match status" value="1"/>
</dbReference>
<evidence type="ECO:0000256" key="2">
    <source>
        <dbReference type="ARBA" id="ARBA00022475"/>
    </source>
</evidence>
<dbReference type="SMART" id="SM00408">
    <property type="entry name" value="IGc2"/>
    <property type="match status" value="2"/>
</dbReference>
<dbReference type="GO" id="GO:0001788">
    <property type="term" value="P:antibody-dependent cellular cytotoxicity"/>
    <property type="evidence" value="ECO:0007669"/>
    <property type="project" value="TreeGrafter"/>
</dbReference>
<evidence type="ECO:0000313" key="13">
    <source>
        <dbReference type="Proteomes" id="UP000001811"/>
    </source>
</evidence>
<keyword evidence="3" id="KW-0390">IgG-binding protein</keyword>
<feature type="region of interest" description="Disordered" evidence="10">
    <location>
        <begin position="16"/>
        <end position="52"/>
    </location>
</feature>
<comment type="subcellular location">
    <subcellularLocation>
        <location evidence="1">Cell membrane</location>
        <topology evidence="1">Single-pass membrane protein</topology>
    </subcellularLocation>
</comment>
<dbReference type="FunFam" id="2.60.40.10:FF:000217">
    <property type="entry name" value="High affinity immunoglobulin gamma Fc receptor I"/>
    <property type="match status" value="1"/>
</dbReference>
<keyword evidence="5" id="KW-0472">Membrane</keyword>
<dbReference type="STRING" id="9986.ENSOCUP00000028139"/>
<reference evidence="12" key="3">
    <citation type="submission" date="2025-09" db="UniProtKB">
        <authorList>
            <consortium name="Ensembl"/>
        </authorList>
    </citation>
    <scope>IDENTIFICATION</scope>
    <source>
        <strain evidence="12">Thorbecke</strain>
    </source>
</reference>
<dbReference type="SMART" id="SM00409">
    <property type="entry name" value="IG"/>
    <property type="match status" value="2"/>
</dbReference>
<dbReference type="Pfam" id="PF13895">
    <property type="entry name" value="Ig_2"/>
    <property type="match status" value="2"/>
</dbReference>
<dbReference type="PANTHER" id="PTHR11481">
    <property type="entry name" value="IMMUNOGLOBULIN FC RECEPTOR"/>
    <property type="match status" value="1"/>
</dbReference>
<reference evidence="12 13" key="1">
    <citation type="journal article" date="2011" name="Nature">
        <title>A high-resolution map of human evolutionary constraint using 29 mammals.</title>
        <authorList>
            <person name="Lindblad-Toh K."/>
            <person name="Garber M."/>
            <person name="Zuk O."/>
            <person name="Lin M.F."/>
            <person name="Parker B.J."/>
            <person name="Washietl S."/>
            <person name="Kheradpour P."/>
            <person name="Ernst J."/>
            <person name="Jordan G."/>
            <person name="Mauceli E."/>
            <person name="Ward L.D."/>
            <person name="Lowe C.B."/>
            <person name="Holloway A.K."/>
            <person name="Clamp M."/>
            <person name="Gnerre S."/>
            <person name="Alfoldi J."/>
            <person name="Beal K."/>
            <person name="Chang J."/>
            <person name="Clawson H."/>
            <person name="Cuff J."/>
            <person name="Di Palma F."/>
            <person name="Fitzgerald S."/>
            <person name="Flicek P."/>
            <person name="Guttman M."/>
            <person name="Hubisz M.J."/>
            <person name="Jaffe D.B."/>
            <person name="Jungreis I."/>
            <person name="Kent W.J."/>
            <person name="Kostka D."/>
            <person name="Lara M."/>
            <person name="Martins A.L."/>
            <person name="Massingham T."/>
            <person name="Moltke I."/>
            <person name="Raney B.J."/>
            <person name="Rasmussen M.D."/>
            <person name="Robinson J."/>
            <person name="Stark A."/>
            <person name="Vilella A.J."/>
            <person name="Wen J."/>
            <person name="Xie X."/>
            <person name="Zody M.C."/>
            <person name="Baldwin J."/>
            <person name="Bloom T."/>
            <person name="Chin C.W."/>
            <person name="Heiman D."/>
            <person name="Nicol R."/>
            <person name="Nusbaum C."/>
            <person name="Young S."/>
            <person name="Wilkinson J."/>
            <person name="Worley K.C."/>
            <person name="Kovar C.L."/>
            <person name="Muzny D.M."/>
            <person name="Gibbs R.A."/>
            <person name="Cree A."/>
            <person name="Dihn H.H."/>
            <person name="Fowler G."/>
            <person name="Jhangiani S."/>
            <person name="Joshi V."/>
            <person name="Lee S."/>
            <person name="Lewis L.R."/>
            <person name="Nazareth L.V."/>
            <person name="Okwuonu G."/>
            <person name="Santibanez J."/>
            <person name="Warren W.C."/>
            <person name="Mardis E.R."/>
            <person name="Weinstock G.M."/>
            <person name="Wilson R.K."/>
            <person name="Delehaunty K."/>
            <person name="Dooling D."/>
            <person name="Fronik C."/>
            <person name="Fulton L."/>
            <person name="Fulton B."/>
            <person name="Graves T."/>
            <person name="Minx P."/>
            <person name="Sodergren E."/>
            <person name="Birney E."/>
            <person name="Margulies E.H."/>
            <person name="Herrero J."/>
            <person name="Green E.D."/>
            <person name="Haussler D."/>
            <person name="Siepel A."/>
            <person name="Goldman N."/>
            <person name="Pollard K.S."/>
            <person name="Pedersen J.S."/>
            <person name="Lander E.S."/>
            <person name="Kellis M."/>
        </authorList>
    </citation>
    <scope>NUCLEOTIDE SEQUENCE [LARGE SCALE GENOMIC DNA]</scope>
    <source>
        <strain evidence="12 13">Thorbecke inbred</strain>
    </source>
</reference>
<keyword evidence="7" id="KW-0325">Glycoprotein</keyword>
<feature type="compositionally biased region" description="Low complexity" evidence="10">
    <location>
        <begin position="69"/>
        <end position="83"/>
    </location>
</feature>
<dbReference type="InterPro" id="IPR003598">
    <property type="entry name" value="Ig_sub2"/>
</dbReference>
<dbReference type="GO" id="GO:0019770">
    <property type="term" value="F:IgG receptor activity"/>
    <property type="evidence" value="ECO:0007669"/>
    <property type="project" value="TreeGrafter"/>
</dbReference>
<evidence type="ECO:0000256" key="7">
    <source>
        <dbReference type="ARBA" id="ARBA00023180"/>
    </source>
</evidence>
<dbReference type="SUPFAM" id="SSF48726">
    <property type="entry name" value="Immunoglobulin"/>
    <property type="match status" value="2"/>
</dbReference>
<dbReference type="PROSITE" id="PS50835">
    <property type="entry name" value="IG_LIKE"/>
    <property type="match status" value="2"/>
</dbReference>
<dbReference type="Proteomes" id="UP000001811">
    <property type="component" value="Chromosome 13"/>
</dbReference>
<evidence type="ECO:0000259" key="11">
    <source>
        <dbReference type="PROSITE" id="PS50835"/>
    </source>
</evidence>
<evidence type="ECO:0000256" key="1">
    <source>
        <dbReference type="ARBA" id="ARBA00004162"/>
    </source>
</evidence>
<dbReference type="GeneTree" id="ENSGT01050000244808"/>
<keyword evidence="4" id="KW-0732">Signal</keyword>
<dbReference type="CDD" id="cd05752">
    <property type="entry name" value="Ig1_FcgammaR_like"/>
    <property type="match status" value="1"/>
</dbReference>
<protein>
    <submittedName>
        <fullName evidence="12">Fc gamma receptor IIIa</fullName>
    </submittedName>
</protein>
<dbReference type="GO" id="GO:0019864">
    <property type="term" value="F:IgG binding"/>
    <property type="evidence" value="ECO:0007669"/>
    <property type="project" value="UniProtKB-KW"/>
</dbReference>
<evidence type="ECO:0000256" key="8">
    <source>
        <dbReference type="ARBA" id="ARBA00023319"/>
    </source>
</evidence>
<feature type="domain" description="Ig-like" evidence="11">
    <location>
        <begin position="96"/>
        <end position="162"/>
    </location>
</feature>
<dbReference type="Gene3D" id="2.60.40.10">
    <property type="entry name" value="Immunoglobulins"/>
    <property type="match status" value="2"/>
</dbReference>
<dbReference type="SMR" id="A0A5F9C2W7"/>
<feature type="region of interest" description="Disordered" evidence="10">
    <location>
        <begin position="69"/>
        <end position="89"/>
    </location>
</feature>
<dbReference type="InterPro" id="IPR003599">
    <property type="entry name" value="Ig_sub"/>
</dbReference>
<keyword evidence="13" id="KW-1185">Reference proteome</keyword>
<dbReference type="InterPro" id="IPR050488">
    <property type="entry name" value="Ig_Fc_receptor"/>
</dbReference>
<evidence type="ECO:0000256" key="4">
    <source>
        <dbReference type="ARBA" id="ARBA00022729"/>
    </source>
</evidence>
<evidence type="ECO:0000256" key="10">
    <source>
        <dbReference type="SAM" id="MobiDB-lite"/>
    </source>
</evidence>
<accession>A0A5F9C2W7</accession>
<keyword evidence="2" id="KW-1003">Cell membrane</keyword>
<keyword evidence="8" id="KW-0393">Immunoglobulin domain</keyword>
<reference evidence="12" key="2">
    <citation type="submission" date="2025-08" db="UniProtKB">
        <authorList>
            <consortium name="Ensembl"/>
        </authorList>
    </citation>
    <scope>IDENTIFICATION</scope>
    <source>
        <strain evidence="12">Thorbecke</strain>
    </source>
</reference>
<sequence length="325" mass="35406">MTIAWAMAEVGLAGTVPPTWWASSPGSSGQFSSRDRTAPKWGSRPRRSQAESVALAELPTVVVQQAPWASPGAGPAGPRQPRALTPCSPTSAADVPKALVLLDPPWASVLKDDHVTLKCQGLHPAGDNTTQWLHNGSLLSSQAPAYTITAARAEDGGEYRCQTGLSSLSDPVQLHVHLGWLVLQAPRWVFQEGEPIQLRCHSWKNNKLHKVTYLQNGRGLRYFHQNSDLHIPEATRNHSGSYFCRGLIGHHNMSSETVTITVQGPANPVISSSVLPWHQIAFCLVMGLLLAADTGLYFSVQRDLRSSQRARKEHTLGWSLGSQDK</sequence>
<comment type="subunit">
    <text evidence="9">Forms a heterooligomeric complex with ITAM-containing signaling subunits FCER1G. Interacts (via transmembrane domain) with signaling subunits; this interaction is a prerequisite for receptor complex expression on the cell surface and intracellular signal transduction. Binds the Fc region of antigen-complexed IgG.</text>
</comment>
<evidence type="ECO:0000313" key="12">
    <source>
        <dbReference type="Ensembl" id="ENSOCUP00000028139.1"/>
    </source>
</evidence>
<dbReference type="Bgee" id="ENSOCUG00000024349">
    <property type="expression patterns" value="Expressed in blood and 20 other cell types or tissues"/>
</dbReference>
<evidence type="ECO:0000256" key="6">
    <source>
        <dbReference type="ARBA" id="ARBA00023157"/>
    </source>
</evidence>
<dbReference type="PANTHER" id="PTHR11481:SF103">
    <property type="entry name" value="LOW AFFINITY IMMUNOGLOBULIN GAMMA FC REGION RECEPTOR III-A-RELATED"/>
    <property type="match status" value="1"/>
</dbReference>
<feature type="compositionally biased region" description="Low complexity" evidence="10">
    <location>
        <begin position="23"/>
        <end position="32"/>
    </location>
</feature>
<dbReference type="AlphaFoldDB" id="A0A5F9C2W7"/>
<gene>
    <name evidence="12" type="primary">LOC100337909</name>
</gene>
<evidence type="ECO:0000256" key="5">
    <source>
        <dbReference type="ARBA" id="ARBA00023136"/>
    </source>
</evidence>
<dbReference type="InterPro" id="IPR007110">
    <property type="entry name" value="Ig-like_dom"/>
</dbReference>
<keyword evidence="6" id="KW-1015">Disulfide bond</keyword>
<dbReference type="GO" id="GO:0009897">
    <property type="term" value="C:external side of plasma membrane"/>
    <property type="evidence" value="ECO:0007669"/>
    <property type="project" value="TreeGrafter"/>
</dbReference>
<organism evidence="12 13">
    <name type="scientific">Oryctolagus cuniculus</name>
    <name type="common">Rabbit</name>
    <dbReference type="NCBI Taxonomy" id="9986"/>
    <lineage>
        <taxon>Eukaryota</taxon>
        <taxon>Metazoa</taxon>
        <taxon>Chordata</taxon>
        <taxon>Craniata</taxon>
        <taxon>Vertebrata</taxon>
        <taxon>Euteleostomi</taxon>
        <taxon>Mammalia</taxon>
        <taxon>Eutheria</taxon>
        <taxon>Euarchontoglires</taxon>
        <taxon>Glires</taxon>
        <taxon>Lagomorpha</taxon>
        <taxon>Leporidae</taxon>
        <taxon>Oryctolagus</taxon>
    </lineage>
</organism>
<dbReference type="InterPro" id="IPR036179">
    <property type="entry name" value="Ig-like_dom_sf"/>
</dbReference>
<evidence type="ECO:0000256" key="3">
    <source>
        <dbReference type="ARBA" id="ARBA00022652"/>
    </source>
</evidence>
<dbReference type="FunFam" id="2.60.40.10:FF:000356">
    <property type="entry name" value="Low affinity immunoglobulin gamma Fc region receptor III-A"/>
    <property type="match status" value="1"/>
</dbReference>
<proteinExistence type="predicted"/>
<name>A0A5F9C2W7_RABIT</name>
<dbReference type="EMBL" id="AAGW02000249">
    <property type="status" value="NOT_ANNOTATED_CDS"/>
    <property type="molecule type" value="Genomic_DNA"/>
</dbReference>
<dbReference type="InterPro" id="IPR013783">
    <property type="entry name" value="Ig-like_fold"/>
</dbReference>
<dbReference type="Ensembl" id="ENSOCUT00000039026.1">
    <property type="protein sequence ID" value="ENSOCUP00000028139.1"/>
    <property type="gene ID" value="ENSOCUG00000024349.3"/>
</dbReference>
<feature type="domain" description="Ig-like" evidence="11">
    <location>
        <begin position="171"/>
        <end position="261"/>
    </location>
</feature>
<evidence type="ECO:0000256" key="9">
    <source>
        <dbReference type="ARBA" id="ARBA00038604"/>
    </source>
</evidence>